<name>A0AAW9N617_9BACI</name>
<dbReference type="RefSeq" id="WP_367406963.1">
    <property type="nucleotide sequence ID" value="NZ_JARNBH010000012.1"/>
</dbReference>
<gene>
    <name evidence="2" type="ORF">P4706_12595</name>
</gene>
<dbReference type="Gene3D" id="1.10.10.10">
    <property type="entry name" value="Winged helix-like DNA-binding domain superfamily/Winged helix DNA-binding domain"/>
    <property type="match status" value="1"/>
</dbReference>
<evidence type="ECO:0000313" key="2">
    <source>
        <dbReference type="EMBL" id="MEC0273888.1"/>
    </source>
</evidence>
<reference evidence="2 3" key="1">
    <citation type="submission" date="2023-03" db="EMBL/GenBank/DDBJ databases">
        <title>Bacillus Genome Sequencing.</title>
        <authorList>
            <person name="Dunlap C."/>
        </authorList>
    </citation>
    <scope>NUCLEOTIDE SEQUENCE [LARGE SCALE GENOMIC DNA]</scope>
    <source>
        <strain evidence="2 3">B-41290</strain>
    </source>
</reference>
<dbReference type="SUPFAM" id="SSF46785">
    <property type="entry name" value="Winged helix' DNA-binding domain"/>
    <property type="match status" value="1"/>
</dbReference>
<organism evidence="2 3">
    <name type="scientific">Peribacillus castrilensis</name>
    <dbReference type="NCBI Taxonomy" id="2897690"/>
    <lineage>
        <taxon>Bacteria</taxon>
        <taxon>Bacillati</taxon>
        <taxon>Bacillota</taxon>
        <taxon>Bacilli</taxon>
        <taxon>Bacillales</taxon>
        <taxon>Bacillaceae</taxon>
        <taxon>Peribacillus</taxon>
    </lineage>
</organism>
<dbReference type="AlphaFoldDB" id="A0AAW9N617"/>
<keyword evidence="1" id="KW-0238">DNA-binding</keyword>
<accession>A0AAW9N617</accession>
<protein>
    <submittedName>
        <fullName evidence="2">Helix-turn-helix domain-containing protein</fullName>
    </submittedName>
</protein>
<dbReference type="InterPro" id="IPR036390">
    <property type="entry name" value="WH_DNA-bd_sf"/>
</dbReference>
<dbReference type="Proteomes" id="UP001307168">
    <property type="component" value="Unassembled WGS sequence"/>
</dbReference>
<proteinExistence type="predicted"/>
<dbReference type="Pfam" id="PF13730">
    <property type="entry name" value="HTH_36"/>
    <property type="match status" value="1"/>
</dbReference>
<sequence length="272" mass="31223">MKNIEEMTVRELVELGGEVKSPQRVNSDKAFKARMRQEDKRTFVQVEDGGVKGMNKTLNLTQAGTFLSLLAYMDMNKDGLLYFNKKALSAKDIAELTGKSARSVQTQISELVSLGYVISEKVGRSFQYYIDPRLASRGTRTEEGFFTKLYNVQLRETIQKLTVQELGLLFMMIPYFNTKFYTLCRNPHELDANKVELFDRERFAEEVGISLVQVKRLIASLLKKQALVGLRTCRTALIITPKLVSRQNRFVTIEEVTDVIGNELNVRERMEW</sequence>
<comment type="caution">
    <text evidence="2">The sequence shown here is derived from an EMBL/GenBank/DDBJ whole genome shotgun (WGS) entry which is preliminary data.</text>
</comment>
<keyword evidence="3" id="KW-1185">Reference proteome</keyword>
<dbReference type="GO" id="GO:0003677">
    <property type="term" value="F:DNA binding"/>
    <property type="evidence" value="ECO:0007669"/>
    <property type="project" value="UniProtKB-KW"/>
</dbReference>
<evidence type="ECO:0000256" key="1">
    <source>
        <dbReference type="ARBA" id="ARBA00023125"/>
    </source>
</evidence>
<dbReference type="InterPro" id="IPR011991">
    <property type="entry name" value="ArsR-like_HTH"/>
</dbReference>
<evidence type="ECO:0000313" key="3">
    <source>
        <dbReference type="Proteomes" id="UP001307168"/>
    </source>
</evidence>
<dbReference type="EMBL" id="JARNBH010000012">
    <property type="protein sequence ID" value="MEC0273888.1"/>
    <property type="molecule type" value="Genomic_DNA"/>
</dbReference>
<dbReference type="CDD" id="cd00090">
    <property type="entry name" value="HTH_ARSR"/>
    <property type="match status" value="1"/>
</dbReference>
<dbReference type="InterPro" id="IPR036388">
    <property type="entry name" value="WH-like_DNA-bd_sf"/>
</dbReference>